<keyword evidence="1" id="KW-1133">Transmembrane helix</keyword>
<reference evidence="3" key="1">
    <citation type="submission" date="2018-06" db="EMBL/GenBank/DDBJ databases">
        <authorList>
            <person name="Feng T."/>
            <person name="Jeon C.O."/>
        </authorList>
    </citation>
    <scope>NUCLEOTIDE SEQUENCE [LARGE SCALE GENOMIC DNA]</scope>
    <source>
        <strain evidence="3">S23</strain>
    </source>
</reference>
<evidence type="ECO:0000313" key="3">
    <source>
        <dbReference type="Proteomes" id="UP000255165"/>
    </source>
</evidence>
<protein>
    <submittedName>
        <fullName evidence="2">Uncharacterized protein</fullName>
    </submittedName>
</protein>
<keyword evidence="1" id="KW-0812">Transmembrane</keyword>
<keyword evidence="1" id="KW-0472">Membrane</keyword>
<accession>A0A370NPV0</accession>
<keyword evidence="3" id="KW-1185">Reference proteome</keyword>
<evidence type="ECO:0000313" key="2">
    <source>
        <dbReference type="EMBL" id="RDK07656.1"/>
    </source>
</evidence>
<proteinExistence type="predicted"/>
<dbReference type="AlphaFoldDB" id="A0A370NPV0"/>
<sequence length="99" mass="10944">MTLLLGAYSTMYRTGYWLIVIGFWSALAGVFLCDPVGSLPEHVNLFSFALHGLEIHLFQTSGALQRYLVTVLARDWLFGCIVITPVGAILFAVGRRRGP</sequence>
<comment type="caution">
    <text evidence="2">The sequence shown here is derived from an EMBL/GenBank/DDBJ whole genome shotgun (WGS) entry which is preliminary data.</text>
</comment>
<name>A0A370NPV0_9BURK</name>
<organism evidence="2 3">
    <name type="scientific">Cupriavidus lacunae</name>
    <dbReference type="NCBI Taxonomy" id="2666307"/>
    <lineage>
        <taxon>Bacteria</taxon>
        <taxon>Pseudomonadati</taxon>
        <taxon>Pseudomonadota</taxon>
        <taxon>Betaproteobacteria</taxon>
        <taxon>Burkholderiales</taxon>
        <taxon>Burkholderiaceae</taxon>
        <taxon>Cupriavidus</taxon>
    </lineage>
</organism>
<gene>
    <name evidence="2" type="ORF">DN412_24780</name>
</gene>
<feature type="transmembrane region" description="Helical" evidence="1">
    <location>
        <begin position="15"/>
        <end position="33"/>
    </location>
</feature>
<feature type="transmembrane region" description="Helical" evidence="1">
    <location>
        <begin position="76"/>
        <end position="94"/>
    </location>
</feature>
<dbReference type="EMBL" id="QKWJ01000037">
    <property type="protein sequence ID" value="RDK07656.1"/>
    <property type="molecule type" value="Genomic_DNA"/>
</dbReference>
<dbReference type="Proteomes" id="UP000255165">
    <property type="component" value="Unassembled WGS sequence"/>
</dbReference>
<evidence type="ECO:0000256" key="1">
    <source>
        <dbReference type="SAM" id="Phobius"/>
    </source>
</evidence>